<proteinExistence type="predicted"/>
<dbReference type="Proteomes" id="UP001629113">
    <property type="component" value="Unassembled WGS sequence"/>
</dbReference>
<comment type="caution">
    <text evidence="1">The sequence shown here is derived from an EMBL/GenBank/DDBJ whole genome shotgun (WGS) entry which is preliminary data.</text>
</comment>
<name>A0ABR4P944_9HELO</name>
<keyword evidence="2" id="KW-1185">Reference proteome</keyword>
<organism evidence="1 2">
    <name type="scientific">Phlyctema vagabunda</name>
    <dbReference type="NCBI Taxonomy" id="108571"/>
    <lineage>
        <taxon>Eukaryota</taxon>
        <taxon>Fungi</taxon>
        <taxon>Dikarya</taxon>
        <taxon>Ascomycota</taxon>
        <taxon>Pezizomycotina</taxon>
        <taxon>Leotiomycetes</taxon>
        <taxon>Helotiales</taxon>
        <taxon>Dermateaceae</taxon>
        <taxon>Phlyctema</taxon>
    </lineage>
</organism>
<reference evidence="1 2" key="1">
    <citation type="submission" date="2024-06" db="EMBL/GenBank/DDBJ databases">
        <title>Complete genome of Phlyctema vagabunda strain 19-DSS-EL-015.</title>
        <authorList>
            <person name="Fiorenzani C."/>
        </authorList>
    </citation>
    <scope>NUCLEOTIDE SEQUENCE [LARGE SCALE GENOMIC DNA]</scope>
    <source>
        <strain evidence="1 2">19-DSS-EL-015</strain>
    </source>
</reference>
<protein>
    <submittedName>
        <fullName evidence="1">Uncharacterized protein</fullName>
    </submittedName>
</protein>
<accession>A0ABR4P944</accession>
<evidence type="ECO:0000313" key="1">
    <source>
        <dbReference type="EMBL" id="KAL3419772.1"/>
    </source>
</evidence>
<evidence type="ECO:0000313" key="2">
    <source>
        <dbReference type="Proteomes" id="UP001629113"/>
    </source>
</evidence>
<sequence>MANSQAPVLSVTNMNDLKDAMDSDPVTQTLMPVVSSEETDEQMVLDGSTFEEGLSATTSSLSKLSPEEKKEFRRQKELSLMEEFKNGLKNPYEVDIELTKELVRLSTRRSPKIPRFKPTLATIPEDTDISTIPFDQQEQLHSAQTEEAALDSMLLMNEVEDLSIVANAMDVAESERVENSVSLRPQKRRHVGVFATIHQILEERTDIRLIVGKKK</sequence>
<gene>
    <name evidence="1" type="ORF">PVAG01_08270</name>
</gene>
<dbReference type="EMBL" id="JBFCZG010000007">
    <property type="protein sequence ID" value="KAL3419772.1"/>
    <property type="molecule type" value="Genomic_DNA"/>
</dbReference>